<feature type="transmembrane region" description="Helical" evidence="11">
    <location>
        <begin position="210"/>
        <end position="230"/>
    </location>
</feature>
<reference evidence="12 13" key="1">
    <citation type="submission" date="2024-06" db="EMBL/GenBank/DDBJ databases">
        <title>Complete genome of Phlyctema vagabunda strain 19-DSS-EL-015.</title>
        <authorList>
            <person name="Fiorenzani C."/>
        </authorList>
    </citation>
    <scope>NUCLEOTIDE SEQUENCE [LARGE SCALE GENOMIC DNA]</scope>
    <source>
        <strain evidence="12 13">19-DSS-EL-015</strain>
    </source>
</reference>
<dbReference type="Proteomes" id="UP001629113">
    <property type="component" value="Unassembled WGS sequence"/>
</dbReference>
<comment type="subcellular location">
    <subcellularLocation>
        <location evidence="1">Cell membrane</location>
        <topology evidence="1">Multi-pass membrane protein</topology>
    </subcellularLocation>
</comment>
<organism evidence="12 13">
    <name type="scientific">Phlyctema vagabunda</name>
    <dbReference type="NCBI Taxonomy" id="108571"/>
    <lineage>
        <taxon>Eukaryota</taxon>
        <taxon>Fungi</taxon>
        <taxon>Dikarya</taxon>
        <taxon>Ascomycota</taxon>
        <taxon>Pezizomycotina</taxon>
        <taxon>Leotiomycetes</taxon>
        <taxon>Helotiales</taxon>
        <taxon>Dermateaceae</taxon>
        <taxon>Phlyctema</taxon>
    </lineage>
</organism>
<dbReference type="Pfam" id="PF03142">
    <property type="entry name" value="Chitin_synth_2"/>
    <property type="match status" value="2"/>
</dbReference>
<evidence type="ECO:0000256" key="10">
    <source>
        <dbReference type="SAM" id="MobiDB-lite"/>
    </source>
</evidence>
<dbReference type="InterPro" id="IPR029044">
    <property type="entry name" value="Nucleotide-diphossugar_trans"/>
</dbReference>
<feature type="compositionally biased region" description="Polar residues" evidence="10">
    <location>
        <begin position="1"/>
        <end position="15"/>
    </location>
</feature>
<evidence type="ECO:0000256" key="2">
    <source>
        <dbReference type="ARBA" id="ARBA00012543"/>
    </source>
</evidence>
<evidence type="ECO:0000256" key="4">
    <source>
        <dbReference type="ARBA" id="ARBA00022676"/>
    </source>
</evidence>
<evidence type="ECO:0000313" key="12">
    <source>
        <dbReference type="EMBL" id="KAL3421197.1"/>
    </source>
</evidence>
<dbReference type="InterPro" id="IPR004835">
    <property type="entry name" value="Chitin_synth"/>
</dbReference>
<keyword evidence="13" id="KW-1185">Reference proteome</keyword>
<comment type="caution">
    <text evidence="12">The sequence shown here is derived from an EMBL/GenBank/DDBJ whole genome shotgun (WGS) entry which is preliminary data.</text>
</comment>
<feature type="compositionally biased region" description="Basic and acidic residues" evidence="10">
    <location>
        <begin position="101"/>
        <end position="112"/>
    </location>
</feature>
<proteinExistence type="predicted"/>
<evidence type="ECO:0000256" key="8">
    <source>
        <dbReference type="ARBA" id="ARBA00023136"/>
    </source>
</evidence>
<keyword evidence="6 11" id="KW-0812">Transmembrane</keyword>
<evidence type="ECO:0000256" key="3">
    <source>
        <dbReference type="ARBA" id="ARBA00022475"/>
    </source>
</evidence>
<evidence type="ECO:0000256" key="6">
    <source>
        <dbReference type="ARBA" id="ARBA00022692"/>
    </source>
</evidence>
<evidence type="ECO:0000256" key="11">
    <source>
        <dbReference type="SAM" id="Phobius"/>
    </source>
</evidence>
<evidence type="ECO:0000256" key="9">
    <source>
        <dbReference type="ARBA" id="ARBA00023180"/>
    </source>
</evidence>
<keyword evidence="7 11" id="KW-1133">Transmembrane helix</keyword>
<protein>
    <recommendedName>
        <fullName evidence="2">chitin synthase</fullName>
        <ecNumber evidence="2">2.4.1.16</ecNumber>
    </recommendedName>
</protein>
<feature type="compositionally biased region" description="Low complexity" evidence="10">
    <location>
        <begin position="176"/>
        <end position="186"/>
    </location>
</feature>
<feature type="compositionally biased region" description="Pro residues" evidence="10">
    <location>
        <begin position="50"/>
        <end position="61"/>
    </location>
</feature>
<feature type="region of interest" description="Disordered" evidence="10">
    <location>
        <begin position="1"/>
        <end position="194"/>
    </location>
</feature>
<evidence type="ECO:0000256" key="7">
    <source>
        <dbReference type="ARBA" id="ARBA00022989"/>
    </source>
</evidence>
<dbReference type="PANTHER" id="PTHR22914:SF13">
    <property type="entry name" value="CHITIN SYNTHASE"/>
    <property type="match status" value="1"/>
</dbReference>
<keyword evidence="4" id="KW-0328">Glycosyltransferase</keyword>
<feature type="transmembrane region" description="Helical" evidence="11">
    <location>
        <begin position="645"/>
        <end position="670"/>
    </location>
</feature>
<feature type="transmembrane region" description="Helical" evidence="11">
    <location>
        <begin position="236"/>
        <end position="261"/>
    </location>
</feature>
<evidence type="ECO:0000313" key="13">
    <source>
        <dbReference type="Proteomes" id="UP001629113"/>
    </source>
</evidence>
<keyword evidence="5" id="KW-0808">Transferase</keyword>
<name>A0ABR4PD13_9HELO</name>
<keyword evidence="3" id="KW-1003">Cell membrane</keyword>
<feature type="transmembrane region" description="Helical" evidence="11">
    <location>
        <begin position="616"/>
        <end position="639"/>
    </location>
</feature>
<gene>
    <name evidence="12" type="ORF">PVAG01_07642</name>
</gene>
<dbReference type="EC" id="2.4.1.16" evidence="2"/>
<dbReference type="PANTHER" id="PTHR22914">
    <property type="entry name" value="CHITIN SYNTHASE"/>
    <property type="match status" value="1"/>
</dbReference>
<keyword evidence="8 11" id="KW-0472">Membrane</keyword>
<sequence length="738" mass="83692">MDTSNRFLSGSSDAAQNPFEDPTPSNGSSVSFQSESSQSTGPVITRPPAVFTPPDVPPPNTHEPRHLHHVRGGIPRRLIADDEGETQPGVVPRSPSSLQHLESDQTKRHDPVVHPQTQVNSFRKQHHRPAPQPPFDDDTIIMAPRVGELPASRNQSQPVQLRRASDNVQYEDDDSLASSSPSSRIPLPEPLDRSPEAIKSGRRWITVTKWIFISALICANAFSIFATWWWPKYYYIFLPFITITVAINCIMVVSVIVHTLLHKAIPEKEYLPAEPESMVLLLPCYNETREECTKSLDSLVDQINLEDHKKSIIIVCDGQARGPGMEKTTGEYLLEDILSDGQETREFIPAAYTSWDHTEMDVTVQRGNYGGIPYFCIVKQTNKGKRDGLILIRSYLYNFNIRASKPATILSPYFFGAMTSFLTSATFDKVDILIGMDGDTFFEPQCIDELIKQSHFRQTVGVCGYVTVDFKDSSWSAWSLYQNTEYTISQCLRRLHQSIATHKVSCLPGCCQLLKICEETCGDRIMLELFGYHPTAKDHLLKQIRATASEDRNHVCLMLSAFPKSRTRQALRARAYTDVPHSWSVFLSQRRRWTLGATANDLFLILAPGTMWFERILALANVMTWFLNFFIIACLASFIKACTFVSYELILAFASVMMVPFLYYVMVFVWQPRGIKERVQYLAGLCFYFFLGPFINVIVLCYALWSIDNFAWGKTRQVVAVVENEKITEKALPRDDQV</sequence>
<accession>A0ABR4PD13</accession>
<feature type="transmembrane region" description="Helical" evidence="11">
    <location>
        <begin position="682"/>
        <end position="705"/>
    </location>
</feature>
<dbReference type="SUPFAM" id="SSF53448">
    <property type="entry name" value="Nucleotide-diphospho-sugar transferases"/>
    <property type="match status" value="1"/>
</dbReference>
<dbReference type="Gene3D" id="3.90.550.10">
    <property type="entry name" value="Spore Coat Polysaccharide Biosynthesis Protein SpsA, Chain A"/>
    <property type="match status" value="1"/>
</dbReference>
<evidence type="ECO:0000256" key="1">
    <source>
        <dbReference type="ARBA" id="ARBA00004651"/>
    </source>
</evidence>
<feature type="compositionally biased region" description="Low complexity" evidence="10">
    <location>
        <begin position="25"/>
        <end position="39"/>
    </location>
</feature>
<keyword evidence="9" id="KW-0325">Glycoprotein</keyword>
<dbReference type="EMBL" id="JBFCZG010000006">
    <property type="protein sequence ID" value="KAL3421197.1"/>
    <property type="molecule type" value="Genomic_DNA"/>
</dbReference>
<evidence type="ECO:0000256" key="5">
    <source>
        <dbReference type="ARBA" id="ARBA00022679"/>
    </source>
</evidence>